<organism evidence="9 10">
    <name type="scientific">Elstera cyanobacteriorum</name>
    <dbReference type="NCBI Taxonomy" id="2022747"/>
    <lineage>
        <taxon>Bacteria</taxon>
        <taxon>Pseudomonadati</taxon>
        <taxon>Pseudomonadota</taxon>
        <taxon>Alphaproteobacteria</taxon>
        <taxon>Rhodospirillales</taxon>
        <taxon>Rhodospirillaceae</taxon>
        <taxon>Elstera</taxon>
    </lineage>
</organism>
<dbReference type="GO" id="GO:0022857">
    <property type="term" value="F:transmembrane transporter activity"/>
    <property type="evidence" value="ECO:0007669"/>
    <property type="project" value="InterPro"/>
</dbReference>
<dbReference type="PANTHER" id="PTHR23501:SF51">
    <property type="entry name" value="MULTIDRUG RESISTANCE PROTEIN B"/>
    <property type="match status" value="1"/>
</dbReference>
<keyword evidence="3" id="KW-1003">Cell membrane</keyword>
<dbReference type="NCBIfam" id="TIGR00711">
    <property type="entry name" value="efflux_EmrB"/>
    <property type="match status" value="1"/>
</dbReference>
<dbReference type="Pfam" id="PF07690">
    <property type="entry name" value="MFS_1"/>
    <property type="match status" value="1"/>
</dbReference>
<dbReference type="InterPro" id="IPR004638">
    <property type="entry name" value="EmrB-like"/>
</dbReference>
<dbReference type="RefSeq" id="WP_094407950.1">
    <property type="nucleotide sequence ID" value="NZ_BMJZ01000001.1"/>
</dbReference>
<evidence type="ECO:0000313" key="9">
    <source>
        <dbReference type="EMBL" id="OYQ20127.1"/>
    </source>
</evidence>
<keyword evidence="6 7" id="KW-0472">Membrane</keyword>
<feature type="transmembrane region" description="Helical" evidence="7">
    <location>
        <begin position="174"/>
        <end position="196"/>
    </location>
</feature>
<dbReference type="PROSITE" id="PS50850">
    <property type="entry name" value="MFS"/>
    <property type="match status" value="1"/>
</dbReference>
<evidence type="ECO:0000256" key="6">
    <source>
        <dbReference type="ARBA" id="ARBA00023136"/>
    </source>
</evidence>
<dbReference type="GO" id="GO:0005886">
    <property type="term" value="C:plasma membrane"/>
    <property type="evidence" value="ECO:0007669"/>
    <property type="project" value="UniProtKB-SubCell"/>
</dbReference>
<comment type="caution">
    <text evidence="9">The sequence shown here is derived from an EMBL/GenBank/DDBJ whole genome shotgun (WGS) entry which is preliminary data.</text>
</comment>
<feature type="transmembrane region" description="Helical" evidence="7">
    <location>
        <begin position="87"/>
        <end position="107"/>
    </location>
</feature>
<feature type="transmembrane region" description="Helical" evidence="7">
    <location>
        <begin position="149"/>
        <end position="168"/>
    </location>
</feature>
<protein>
    <submittedName>
        <fullName evidence="9">MFS transporter</fullName>
    </submittedName>
</protein>
<evidence type="ECO:0000256" key="1">
    <source>
        <dbReference type="ARBA" id="ARBA00004651"/>
    </source>
</evidence>
<dbReference type="CDD" id="cd17503">
    <property type="entry name" value="MFS_LmrB_MDR_like"/>
    <property type="match status" value="1"/>
</dbReference>
<name>A0A255XSZ8_9PROT</name>
<dbReference type="AlphaFoldDB" id="A0A255XSZ8"/>
<feature type="transmembrane region" description="Helical" evidence="7">
    <location>
        <begin position="341"/>
        <end position="359"/>
    </location>
</feature>
<proteinExistence type="predicted"/>
<comment type="subcellular location">
    <subcellularLocation>
        <location evidence="1">Cell membrane</location>
        <topology evidence="1">Multi-pass membrane protein</topology>
    </subcellularLocation>
</comment>
<evidence type="ECO:0000256" key="5">
    <source>
        <dbReference type="ARBA" id="ARBA00022989"/>
    </source>
</evidence>
<evidence type="ECO:0000256" key="4">
    <source>
        <dbReference type="ARBA" id="ARBA00022692"/>
    </source>
</evidence>
<feature type="transmembrane region" description="Helical" evidence="7">
    <location>
        <begin position="113"/>
        <end position="137"/>
    </location>
</feature>
<feature type="transmembrane region" description="Helical" evidence="7">
    <location>
        <begin position="486"/>
        <end position="507"/>
    </location>
</feature>
<feature type="domain" description="Major facilitator superfamily (MFS) profile" evidence="8">
    <location>
        <begin position="22"/>
        <end position="515"/>
    </location>
</feature>
<feature type="transmembrane region" description="Helical" evidence="7">
    <location>
        <begin position="311"/>
        <end position="329"/>
    </location>
</feature>
<evidence type="ECO:0000256" key="3">
    <source>
        <dbReference type="ARBA" id="ARBA00022475"/>
    </source>
</evidence>
<keyword evidence="2" id="KW-0813">Transport</keyword>
<accession>A0A255XSZ8</accession>
<keyword evidence="10" id="KW-1185">Reference proteome</keyword>
<feature type="transmembrane region" description="Helical" evidence="7">
    <location>
        <begin position="240"/>
        <end position="258"/>
    </location>
</feature>
<feature type="transmembrane region" description="Helical" evidence="7">
    <location>
        <begin position="208"/>
        <end position="228"/>
    </location>
</feature>
<feature type="transmembrane region" description="Helical" evidence="7">
    <location>
        <begin position="60"/>
        <end position="80"/>
    </location>
</feature>
<evidence type="ECO:0000256" key="7">
    <source>
        <dbReference type="SAM" id="Phobius"/>
    </source>
</evidence>
<dbReference type="OrthoDB" id="9771737at2"/>
<gene>
    <name evidence="9" type="ORF">CHR90_05305</name>
</gene>
<dbReference type="InterPro" id="IPR020846">
    <property type="entry name" value="MFS_dom"/>
</dbReference>
<dbReference type="Gene3D" id="1.20.1250.20">
    <property type="entry name" value="MFS general substrate transporter like domains"/>
    <property type="match status" value="1"/>
</dbReference>
<sequence length="524" mass="57110">MSAAAVAAVPPSQAVTTRKVIAFTAMVFGMFMAILDIQIVSASLAEIQAGLSASSDEIPWVQTSYLIAEVIMIPLSGLLSRALSTRVLFTASALGFTLMSLMCAQSQTINEMILWRTLQGFVGGAMIPTVFATAFTAFPPSKRSTISPLIGMVATLAPTIGPTAGGYLTDLFSWHWLFLVNVVPGCLVAAAVWFLVDFDKPDWHLLENFDWTGFISMALFLGALEYVLEEGSANDWFNDDAILIAAIVSAASGILFFWRTLRIKYPIVDLTAFTDRNFWTGCLFSFVMGVGLYGLTYLYPVYLSRVRGYSALMIGETMFLTGIVMFFAAPIVGRLSTKMDLRVMMAIGFMGFGLGTYLASGITKDWTFDELVLPQVLRGFSLMMCMVPINNLSLGTLAPQRVKNASGLFNLTRNLGGAVGLAVINTLMNERMDLHLSRFRESIAWGHGKAEEVLTAFATQFQGIGTEADLMALKQMEKIIRREAQVFAMSDVFLALTFLFFALVLMVPLTRKPRPAPAGGGGGH</sequence>
<dbReference type="InterPro" id="IPR036259">
    <property type="entry name" value="MFS_trans_sf"/>
</dbReference>
<dbReference type="SUPFAM" id="SSF103473">
    <property type="entry name" value="MFS general substrate transporter"/>
    <property type="match status" value="1"/>
</dbReference>
<dbReference type="EMBL" id="NOXS01000029">
    <property type="protein sequence ID" value="OYQ20127.1"/>
    <property type="molecule type" value="Genomic_DNA"/>
</dbReference>
<feature type="transmembrane region" description="Helical" evidence="7">
    <location>
        <begin position="20"/>
        <end position="40"/>
    </location>
</feature>
<evidence type="ECO:0000256" key="2">
    <source>
        <dbReference type="ARBA" id="ARBA00022448"/>
    </source>
</evidence>
<dbReference type="PANTHER" id="PTHR23501">
    <property type="entry name" value="MAJOR FACILITATOR SUPERFAMILY"/>
    <property type="match status" value="1"/>
</dbReference>
<reference evidence="9 10" key="1">
    <citation type="submission" date="2017-07" db="EMBL/GenBank/DDBJ databases">
        <title>Elstera cyanobacteriorum sp. nov., a novel bacterium isolated from cyanobacterial aggregates in a eutrophic lake.</title>
        <authorList>
            <person name="Cai H."/>
        </authorList>
    </citation>
    <scope>NUCLEOTIDE SEQUENCE [LARGE SCALE GENOMIC DNA]</scope>
    <source>
        <strain evidence="9 10">TH019</strain>
    </source>
</reference>
<dbReference type="InterPro" id="IPR011701">
    <property type="entry name" value="MFS"/>
</dbReference>
<feature type="transmembrane region" description="Helical" evidence="7">
    <location>
        <begin position="379"/>
        <end position="398"/>
    </location>
</feature>
<evidence type="ECO:0000313" key="10">
    <source>
        <dbReference type="Proteomes" id="UP000216361"/>
    </source>
</evidence>
<keyword evidence="5 7" id="KW-1133">Transmembrane helix</keyword>
<dbReference type="Proteomes" id="UP000216361">
    <property type="component" value="Unassembled WGS sequence"/>
</dbReference>
<dbReference type="Gene3D" id="1.20.1720.10">
    <property type="entry name" value="Multidrug resistance protein D"/>
    <property type="match status" value="1"/>
</dbReference>
<keyword evidence="4 7" id="KW-0812">Transmembrane</keyword>
<feature type="transmembrane region" description="Helical" evidence="7">
    <location>
        <begin position="278"/>
        <end position="299"/>
    </location>
</feature>
<evidence type="ECO:0000259" key="8">
    <source>
        <dbReference type="PROSITE" id="PS50850"/>
    </source>
</evidence>